<proteinExistence type="predicted"/>
<dbReference type="HOGENOM" id="CLU_025274_0_0_1"/>
<dbReference type="AlphaFoldDB" id="A0A0C2ZS34"/>
<reference evidence="3" key="2">
    <citation type="submission" date="2015-01" db="EMBL/GenBank/DDBJ databases">
        <title>Evolutionary Origins and Diversification of the Mycorrhizal Mutualists.</title>
        <authorList>
            <consortium name="DOE Joint Genome Institute"/>
            <consortium name="Mycorrhizal Genomics Consortium"/>
            <person name="Kohler A."/>
            <person name="Kuo A."/>
            <person name="Nagy L.G."/>
            <person name="Floudas D."/>
            <person name="Copeland A."/>
            <person name="Barry K.W."/>
            <person name="Cichocki N."/>
            <person name="Veneault-Fourrey C."/>
            <person name="LaButti K."/>
            <person name="Lindquist E.A."/>
            <person name="Lipzen A."/>
            <person name="Lundell T."/>
            <person name="Morin E."/>
            <person name="Murat C."/>
            <person name="Riley R."/>
            <person name="Ohm R."/>
            <person name="Sun H."/>
            <person name="Tunlid A."/>
            <person name="Henrissat B."/>
            <person name="Grigoriev I.V."/>
            <person name="Hibbett D.S."/>
            <person name="Martin F."/>
        </authorList>
    </citation>
    <scope>NUCLEOTIDE SEQUENCE [LARGE SCALE GENOMIC DNA]</scope>
    <source>
        <strain evidence="3">Foug A</strain>
    </source>
</reference>
<organism evidence="2 3">
    <name type="scientific">Scleroderma citrinum Foug A</name>
    <dbReference type="NCBI Taxonomy" id="1036808"/>
    <lineage>
        <taxon>Eukaryota</taxon>
        <taxon>Fungi</taxon>
        <taxon>Dikarya</taxon>
        <taxon>Basidiomycota</taxon>
        <taxon>Agaricomycotina</taxon>
        <taxon>Agaricomycetes</taxon>
        <taxon>Agaricomycetidae</taxon>
        <taxon>Boletales</taxon>
        <taxon>Sclerodermatineae</taxon>
        <taxon>Sclerodermataceae</taxon>
        <taxon>Scleroderma</taxon>
    </lineage>
</organism>
<keyword evidence="3" id="KW-1185">Reference proteome</keyword>
<feature type="transmembrane region" description="Helical" evidence="1">
    <location>
        <begin position="44"/>
        <end position="63"/>
    </location>
</feature>
<keyword evidence="1" id="KW-0812">Transmembrane</keyword>
<reference evidence="2 3" key="1">
    <citation type="submission" date="2014-04" db="EMBL/GenBank/DDBJ databases">
        <authorList>
            <consortium name="DOE Joint Genome Institute"/>
            <person name="Kuo A."/>
            <person name="Kohler A."/>
            <person name="Nagy L.G."/>
            <person name="Floudas D."/>
            <person name="Copeland A."/>
            <person name="Barry K.W."/>
            <person name="Cichocki N."/>
            <person name="Veneault-Fourrey C."/>
            <person name="LaButti K."/>
            <person name="Lindquist E.A."/>
            <person name="Lipzen A."/>
            <person name="Lundell T."/>
            <person name="Morin E."/>
            <person name="Murat C."/>
            <person name="Sun H."/>
            <person name="Tunlid A."/>
            <person name="Henrissat B."/>
            <person name="Grigoriev I.V."/>
            <person name="Hibbett D.S."/>
            <person name="Martin F."/>
            <person name="Nordberg H.P."/>
            <person name="Cantor M.N."/>
            <person name="Hua S.X."/>
        </authorList>
    </citation>
    <scope>NUCLEOTIDE SEQUENCE [LARGE SCALE GENOMIC DNA]</scope>
    <source>
        <strain evidence="2 3">Foug A</strain>
    </source>
</reference>
<keyword evidence="1" id="KW-0472">Membrane</keyword>
<dbReference type="Proteomes" id="UP000053989">
    <property type="component" value="Unassembled WGS sequence"/>
</dbReference>
<accession>A0A0C2ZS34</accession>
<protein>
    <submittedName>
        <fullName evidence="2">Uncharacterized protein</fullName>
    </submittedName>
</protein>
<evidence type="ECO:0000313" key="2">
    <source>
        <dbReference type="EMBL" id="KIM55392.1"/>
    </source>
</evidence>
<evidence type="ECO:0000256" key="1">
    <source>
        <dbReference type="SAM" id="Phobius"/>
    </source>
</evidence>
<dbReference type="OrthoDB" id="2620322at2759"/>
<dbReference type="EMBL" id="KN822136">
    <property type="protein sequence ID" value="KIM55392.1"/>
    <property type="molecule type" value="Genomic_DNA"/>
</dbReference>
<feature type="transmembrane region" description="Helical" evidence="1">
    <location>
        <begin position="70"/>
        <end position="93"/>
    </location>
</feature>
<name>A0A0C2ZS34_9AGAM</name>
<gene>
    <name evidence="2" type="ORF">SCLCIDRAFT_1221236</name>
</gene>
<sequence length="325" mass="36119">MKDCRHITEPVHWVEGRKTQPVEVTIREVVDSMDLDSLPLRTTVYSPFVAVLPILVSCGTAVLCAKIGDWFCFSMILLGTLVNGVSCFVIGSAKFRFDYPIPSLDTSADGILVSKKDSQFVVLKGNEKAVNSITRGMFTLSFESQPKCKDIKWCSIFLVLQAIAQLLLIPLGTLFGQILFISSLAASWLYNLWLSSRVSLRGSSKNRGRAWRSASAEDVPQDVTKFIFGTRTTAVVFMLLVLQPKDHAKIMDTLLPNDTPGWRKFKHHLLSHIRGSQGFCFDTSWSEDPSVADEKGLLELLRQDAEAAYQGYKKHCSPSSTTSTS</sequence>
<evidence type="ECO:0000313" key="3">
    <source>
        <dbReference type="Proteomes" id="UP000053989"/>
    </source>
</evidence>
<dbReference type="InParanoid" id="A0A0C2ZS34"/>
<keyword evidence="1" id="KW-1133">Transmembrane helix</keyword>
<dbReference type="STRING" id="1036808.A0A0C2ZS34"/>